<proteinExistence type="predicted"/>
<feature type="non-terminal residue" evidence="1">
    <location>
        <position position="100"/>
    </location>
</feature>
<sequence length="100" mass="11408">MGYKKGEQGYTVERAFSAHISGSYKAPPQFTHDNYWQALKVFFGHISSVSERRWYRILALGPAIVSEPNEDLMTDQSMISCIPSRNLRPSQSSEALFHVR</sequence>
<dbReference type="AlphaFoldDB" id="A0A9P6D212"/>
<dbReference type="Proteomes" id="UP000807469">
    <property type="component" value="Unassembled WGS sequence"/>
</dbReference>
<comment type="caution">
    <text evidence="1">The sequence shown here is derived from an EMBL/GenBank/DDBJ whole genome shotgun (WGS) entry which is preliminary data.</text>
</comment>
<evidence type="ECO:0000313" key="1">
    <source>
        <dbReference type="EMBL" id="KAF9480700.1"/>
    </source>
</evidence>
<keyword evidence="2" id="KW-1185">Reference proteome</keyword>
<evidence type="ECO:0000313" key="2">
    <source>
        <dbReference type="Proteomes" id="UP000807469"/>
    </source>
</evidence>
<reference evidence="1" key="1">
    <citation type="submission" date="2020-11" db="EMBL/GenBank/DDBJ databases">
        <authorList>
            <consortium name="DOE Joint Genome Institute"/>
            <person name="Ahrendt S."/>
            <person name="Riley R."/>
            <person name="Andreopoulos W."/>
            <person name="Labutti K."/>
            <person name="Pangilinan J."/>
            <person name="Ruiz-Duenas F.J."/>
            <person name="Barrasa J.M."/>
            <person name="Sanchez-Garcia M."/>
            <person name="Camarero S."/>
            <person name="Miyauchi S."/>
            <person name="Serrano A."/>
            <person name="Linde D."/>
            <person name="Babiker R."/>
            <person name="Drula E."/>
            <person name="Ayuso-Fernandez I."/>
            <person name="Pacheco R."/>
            <person name="Padilla G."/>
            <person name="Ferreira P."/>
            <person name="Barriuso J."/>
            <person name="Kellner H."/>
            <person name="Castanera R."/>
            <person name="Alfaro M."/>
            <person name="Ramirez L."/>
            <person name="Pisabarro A.G."/>
            <person name="Kuo A."/>
            <person name="Tritt A."/>
            <person name="Lipzen A."/>
            <person name="He G."/>
            <person name="Yan M."/>
            <person name="Ng V."/>
            <person name="Cullen D."/>
            <person name="Martin F."/>
            <person name="Rosso M.-N."/>
            <person name="Henrissat B."/>
            <person name="Hibbett D."/>
            <person name="Martinez A.T."/>
            <person name="Grigoriev I.V."/>
        </authorList>
    </citation>
    <scope>NUCLEOTIDE SEQUENCE</scope>
    <source>
        <strain evidence="1">CIRM-BRFM 674</strain>
    </source>
</reference>
<gene>
    <name evidence="1" type="ORF">BDN70DRAFT_877270</name>
</gene>
<accession>A0A9P6D212</accession>
<dbReference type="OrthoDB" id="3190308at2759"/>
<organism evidence="1 2">
    <name type="scientific">Pholiota conissans</name>
    <dbReference type="NCBI Taxonomy" id="109636"/>
    <lineage>
        <taxon>Eukaryota</taxon>
        <taxon>Fungi</taxon>
        <taxon>Dikarya</taxon>
        <taxon>Basidiomycota</taxon>
        <taxon>Agaricomycotina</taxon>
        <taxon>Agaricomycetes</taxon>
        <taxon>Agaricomycetidae</taxon>
        <taxon>Agaricales</taxon>
        <taxon>Agaricineae</taxon>
        <taxon>Strophariaceae</taxon>
        <taxon>Pholiota</taxon>
    </lineage>
</organism>
<dbReference type="EMBL" id="MU155190">
    <property type="protein sequence ID" value="KAF9480700.1"/>
    <property type="molecule type" value="Genomic_DNA"/>
</dbReference>
<name>A0A9P6D212_9AGAR</name>
<protein>
    <submittedName>
        <fullName evidence="1">Uncharacterized protein</fullName>
    </submittedName>
</protein>